<evidence type="ECO:0000313" key="1">
    <source>
        <dbReference type="EMBL" id="QBJ02725.1"/>
    </source>
</evidence>
<proteinExistence type="predicted"/>
<organism evidence="1 2">
    <name type="scientific">Pseudomonas phage Psa21</name>
    <dbReference type="NCBI Taxonomy" id="2530023"/>
    <lineage>
        <taxon>Viruses</taxon>
        <taxon>Duplodnaviria</taxon>
        <taxon>Heunggongvirae</taxon>
        <taxon>Uroviricota</taxon>
        <taxon>Caudoviricetes</taxon>
        <taxon>Chimalliviridae</taxon>
        <taxon>Tepukevirus</taxon>
        <taxon>Tepukevirus Psa21</taxon>
    </lineage>
</organism>
<reference evidence="1 2" key="1">
    <citation type="submission" date="2019-02" db="EMBL/GenBank/DDBJ databases">
        <authorList>
            <person name="Frampton R.A."/>
            <person name="Wojtus J.K."/>
            <person name="Fineran P.C."/>
            <person name="Hendrickson H.L."/>
        </authorList>
    </citation>
    <scope>NUCLEOTIDE SEQUENCE [LARGE SCALE GENOMIC DNA]</scope>
</reference>
<gene>
    <name evidence="1" type="ORF">PSA21_199</name>
</gene>
<name>A0A481W5E5_9CAUD</name>
<accession>A0A481W5E5</accession>
<protein>
    <submittedName>
        <fullName evidence="1">Tail sheath protein</fullName>
    </submittedName>
</protein>
<keyword evidence="2" id="KW-1185">Reference proteome</keyword>
<evidence type="ECO:0000313" key="2">
    <source>
        <dbReference type="Proteomes" id="UP000294134"/>
    </source>
</evidence>
<dbReference type="EMBL" id="MK552327">
    <property type="protein sequence ID" value="QBJ02725.1"/>
    <property type="molecule type" value="Genomic_DNA"/>
</dbReference>
<dbReference type="Proteomes" id="UP000294134">
    <property type="component" value="Segment"/>
</dbReference>
<sequence>MATSADSTVTNKNMLSGMETLLSLGGDEFVEVVRLMPDGSYKNYKTLASKLRVGKTAYDLAVDNGFVGTEAEWLASLVGESAYETAVRLGEFTGTESAWIQSLAPLHEHDVEKAGQVLTVGEDGIGEWKELTPANVGLSKVNNTPDLEKPVSDPQKTEFARYLLRSRTTTEVMKVLLALPGIRYTDDLKDIIFDEGRVTAV</sequence>